<dbReference type="Pfam" id="PF02899">
    <property type="entry name" value="Phage_int_SAM_1"/>
    <property type="match status" value="1"/>
</dbReference>
<dbReference type="InterPro" id="IPR013762">
    <property type="entry name" value="Integrase-like_cat_sf"/>
</dbReference>
<dbReference type="PROSITE" id="PS51900">
    <property type="entry name" value="CB"/>
    <property type="match status" value="1"/>
</dbReference>
<dbReference type="GO" id="GO:0006310">
    <property type="term" value="P:DNA recombination"/>
    <property type="evidence" value="ECO:0007669"/>
    <property type="project" value="UniProtKB-KW"/>
</dbReference>
<dbReference type="PANTHER" id="PTHR30349">
    <property type="entry name" value="PHAGE INTEGRASE-RELATED"/>
    <property type="match status" value="1"/>
</dbReference>
<dbReference type="InterPro" id="IPR050090">
    <property type="entry name" value="Tyrosine_recombinase_XerCD"/>
</dbReference>
<dbReference type="SUPFAM" id="SSF56349">
    <property type="entry name" value="DNA breaking-rejoining enzymes"/>
    <property type="match status" value="1"/>
</dbReference>
<protein>
    <submittedName>
        <fullName evidence="8">Tyrosine recombinase xerD</fullName>
    </submittedName>
</protein>
<gene>
    <name evidence="8" type="ORF">HELGO_WM1743</name>
</gene>
<evidence type="ECO:0000256" key="3">
    <source>
        <dbReference type="ARBA" id="ARBA00023125"/>
    </source>
</evidence>
<proteinExistence type="predicted"/>
<dbReference type="PANTHER" id="PTHR30349:SF81">
    <property type="entry name" value="TYROSINE RECOMBINASE XERC"/>
    <property type="match status" value="1"/>
</dbReference>
<evidence type="ECO:0000256" key="2">
    <source>
        <dbReference type="ARBA" id="ARBA00022908"/>
    </source>
</evidence>
<feature type="domain" description="Tyr recombinase" evidence="6">
    <location>
        <begin position="99"/>
        <end position="273"/>
    </location>
</feature>
<evidence type="ECO:0000256" key="5">
    <source>
        <dbReference type="PROSITE-ProRule" id="PRU01248"/>
    </source>
</evidence>
<sequence length="279" mass="31924">MSSSTLLIAFQEYLHINKALEPNTIKSYLSDLRQFQTHFKKQDILKLKTMDIFTFLSQFENKRTLNRKLSSINAFYDFCHKLEFTNTNINIPMAKVPKSLPKYLSFDEIQTGLKLIDRSKLLGLRDYALILFLYASGCRVSEAILAKREDLNITNPNDAWLKVRFAKGQKERMVPLAAIAVQAIENYLNAASIQSEYLWLNYRGEALSRISAYKTVKSYLNVSPHVLRHSFASSLILGGADLRVVQELLGHSSLETTQIYTHIQQENLAQTINSYHPLA</sequence>
<keyword evidence="4" id="KW-0233">DNA recombination</keyword>
<dbReference type="GO" id="GO:0007059">
    <property type="term" value="P:chromosome segregation"/>
    <property type="evidence" value="ECO:0007669"/>
    <property type="project" value="UniProtKB-KW"/>
</dbReference>
<evidence type="ECO:0000256" key="4">
    <source>
        <dbReference type="ARBA" id="ARBA00023172"/>
    </source>
</evidence>
<dbReference type="PROSITE" id="PS51898">
    <property type="entry name" value="TYR_RECOMBINASE"/>
    <property type="match status" value="1"/>
</dbReference>
<dbReference type="Gene3D" id="1.10.150.130">
    <property type="match status" value="1"/>
</dbReference>
<organism evidence="8">
    <name type="scientific">uncultured Sulfurovum sp</name>
    <dbReference type="NCBI Taxonomy" id="269237"/>
    <lineage>
        <taxon>Bacteria</taxon>
        <taxon>Pseudomonadati</taxon>
        <taxon>Campylobacterota</taxon>
        <taxon>Epsilonproteobacteria</taxon>
        <taxon>Campylobacterales</taxon>
        <taxon>Sulfurovaceae</taxon>
        <taxon>Sulfurovum</taxon>
        <taxon>environmental samples</taxon>
    </lineage>
</organism>
<dbReference type="InterPro" id="IPR002104">
    <property type="entry name" value="Integrase_catalytic"/>
</dbReference>
<dbReference type="InterPro" id="IPR011010">
    <property type="entry name" value="DNA_brk_join_enz"/>
</dbReference>
<dbReference type="GO" id="GO:0015074">
    <property type="term" value="P:DNA integration"/>
    <property type="evidence" value="ECO:0007669"/>
    <property type="project" value="UniProtKB-KW"/>
</dbReference>
<keyword evidence="2" id="KW-0229">DNA integration</keyword>
<name>A0A6S6TPW3_9BACT</name>
<dbReference type="InterPro" id="IPR004107">
    <property type="entry name" value="Integrase_SAM-like_N"/>
</dbReference>
<dbReference type="EMBL" id="CACVAX010000059">
    <property type="protein sequence ID" value="CAA6821315.1"/>
    <property type="molecule type" value="Genomic_DNA"/>
</dbReference>
<evidence type="ECO:0000313" key="8">
    <source>
        <dbReference type="EMBL" id="CAA6821315.1"/>
    </source>
</evidence>
<dbReference type="AlphaFoldDB" id="A0A6S6TPW3"/>
<evidence type="ECO:0000259" key="6">
    <source>
        <dbReference type="PROSITE" id="PS51898"/>
    </source>
</evidence>
<dbReference type="InterPro" id="IPR010998">
    <property type="entry name" value="Integrase_recombinase_N"/>
</dbReference>
<accession>A0A6S6TPW3</accession>
<dbReference type="GO" id="GO:0003677">
    <property type="term" value="F:DNA binding"/>
    <property type="evidence" value="ECO:0007669"/>
    <property type="project" value="UniProtKB-UniRule"/>
</dbReference>
<dbReference type="Gene3D" id="1.10.443.10">
    <property type="entry name" value="Intergrase catalytic core"/>
    <property type="match status" value="1"/>
</dbReference>
<keyword evidence="1" id="KW-0159">Chromosome partition</keyword>
<reference evidence="8" key="1">
    <citation type="submission" date="2020-01" db="EMBL/GenBank/DDBJ databases">
        <authorList>
            <person name="Meier V. D."/>
            <person name="Meier V D."/>
        </authorList>
    </citation>
    <scope>NUCLEOTIDE SEQUENCE</scope>
    <source>
        <strain evidence="8">HLG_WM_MAG_04</strain>
    </source>
</reference>
<feature type="domain" description="Core-binding (CB)" evidence="7">
    <location>
        <begin position="1"/>
        <end position="80"/>
    </location>
</feature>
<keyword evidence="3 5" id="KW-0238">DNA-binding</keyword>
<evidence type="ECO:0000259" key="7">
    <source>
        <dbReference type="PROSITE" id="PS51900"/>
    </source>
</evidence>
<evidence type="ECO:0000256" key="1">
    <source>
        <dbReference type="ARBA" id="ARBA00022829"/>
    </source>
</evidence>
<dbReference type="Pfam" id="PF00589">
    <property type="entry name" value="Phage_integrase"/>
    <property type="match status" value="1"/>
</dbReference>
<dbReference type="InterPro" id="IPR044068">
    <property type="entry name" value="CB"/>
</dbReference>